<evidence type="ECO:0000256" key="13">
    <source>
        <dbReference type="ARBA" id="ARBA00031891"/>
    </source>
</evidence>
<dbReference type="SUPFAM" id="SSF53187">
    <property type="entry name" value="Zn-dependent exopeptidases"/>
    <property type="match status" value="1"/>
</dbReference>
<keyword evidence="7 15" id="KW-0479">Metal-binding</keyword>
<comment type="cofactor">
    <cofactor evidence="15">
        <name>Zn(2+)</name>
        <dbReference type="ChEBI" id="CHEBI:29105"/>
    </cofactor>
    <cofactor evidence="15">
        <name>Co(2+)</name>
        <dbReference type="ChEBI" id="CHEBI:48828"/>
    </cofactor>
    <text evidence="15">Binds 2 Zn(2+) or Co(2+) ions per subunit.</text>
</comment>
<organism evidence="17 18">
    <name type="scientific">Terasakiella brassicae</name>
    <dbReference type="NCBI Taxonomy" id="1634917"/>
    <lineage>
        <taxon>Bacteria</taxon>
        <taxon>Pseudomonadati</taxon>
        <taxon>Pseudomonadota</taxon>
        <taxon>Alphaproteobacteria</taxon>
        <taxon>Rhodospirillales</taxon>
        <taxon>Terasakiellaceae</taxon>
        <taxon>Terasakiella</taxon>
    </lineage>
</organism>
<comment type="subunit">
    <text evidence="3 15">Homodimer.</text>
</comment>
<keyword evidence="8 15" id="KW-0378">Hydrolase</keyword>
<protein>
    <recommendedName>
        <fullName evidence="5 15">Succinyl-diaminopimelate desuccinylase</fullName>
        <shortName evidence="15">SDAP desuccinylase</shortName>
        <ecNumber evidence="4 15">3.5.1.18</ecNumber>
    </recommendedName>
    <alternativeName>
        <fullName evidence="13 15">N-succinyl-LL-2,6-diaminoheptanedioate amidohydrolase</fullName>
    </alternativeName>
</protein>
<dbReference type="Gene3D" id="3.40.630.10">
    <property type="entry name" value="Zn peptidases"/>
    <property type="match status" value="2"/>
</dbReference>
<dbReference type="GO" id="GO:0009089">
    <property type="term" value="P:lysine biosynthetic process via diaminopimelate"/>
    <property type="evidence" value="ECO:0007669"/>
    <property type="project" value="UniProtKB-UniRule"/>
</dbReference>
<dbReference type="InterPro" id="IPR011650">
    <property type="entry name" value="Peptidase_M20_dimer"/>
</dbReference>
<evidence type="ECO:0000256" key="14">
    <source>
        <dbReference type="ARBA" id="ARBA00051301"/>
    </source>
</evidence>
<evidence type="ECO:0000256" key="3">
    <source>
        <dbReference type="ARBA" id="ARBA00011738"/>
    </source>
</evidence>
<dbReference type="GO" id="GO:0009014">
    <property type="term" value="F:succinyl-diaminopimelate desuccinylase activity"/>
    <property type="evidence" value="ECO:0007669"/>
    <property type="project" value="UniProtKB-UniRule"/>
</dbReference>
<dbReference type="AlphaFoldDB" id="A0A917BR08"/>
<keyword evidence="12 15" id="KW-0170">Cobalt</keyword>
<feature type="binding site" evidence="15">
    <location>
        <position position="71"/>
    </location>
    <ligand>
        <name>Zn(2+)</name>
        <dbReference type="ChEBI" id="CHEBI:29105"/>
        <label>1</label>
    </ligand>
</feature>
<dbReference type="Proteomes" id="UP000632498">
    <property type="component" value="Unassembled WGS sequence"/>
</dbReference>
<evidence type="ECO:0000256" key="8">
    <source>
        <dbReference type="ARBA" id="ARBA00022801"/>
    </source>
</evidence>
<dbReference type="GO" id="GO:0019877">
    <property type="term" value="P:diaminopimelate biosynthetic process"/>
    <property type="evidence" value="ECO:0007669"/>
    <property type="project" value="UniProtKB-UniRule"/>
</dbReference>
<dbReference type="PANTHER" id="PTHR43808">
    <property type="entry name" value="ACETYLORNITHINE DEACETYLASE"/>
    <property type="match status" value="1"/>
</dbReference>
<comment type="pathway">
    <text evidence="1 15">Amino-acid biosynthesis; L-lysine biosynthesis via DAP pathway; LL-2,6-diaminopimelate from (S)-tetrahydrodipicolinate (succinylase route): step 3/3.</text>
</comment>
<evidence type="ECO:0000256" key="2">
    <source>
        <dbReference type="ARBA" id="ARBA00006746"/>
    </source>
</evidence>
<keyword evidence="6 15" id="KW-0028">Amino-acid biosynthesis</keyword>
<proteinExistence type="inferred from homology"/>
<comment type="catalytic activity">
    <reaction evidence="14 15">
        <text>N-succinyl-(2S,6S)-2,6-diaminopimelate + H2O = (2S,6S)-2,6-diaminopimelate + succinate</text>
        <dbReference type="Rhea" id="RHEA:22608"/>
        <dbReference type="ChEBI" id="CHEBI:15377"/>
        <dbReference type="ChEBI" id="CHEBI:30031"/>
        <dbReference type="ChEBI" id="CHEBI:57609"/>
        <dbReference type="ChEBI" id="CHEBI:58087"/>
        <dbReference type="EC" id="3.5.1.18"/>
    </reaction>
</comment>
<evidence type="ECO:0000256" key="10">
    <source>
        <dbReference type="ARBA" id="ARBA00022915"/>
    </source>
</evidence>
<dbReference type="SUPFAM" id="SSF55031">
    <property type="entry name" value="Bacterial exopeptidase dimerisation domain"/>
    <property type="match status" value="1"/>
</dbReference>
<evidence type="ECO:0000313" key="17">
    <source>
        <dbReference type="EMBL" id="GGF53743.1"/>
    </source>
</evidence>
<dbReference type="HAMAP" id="MF_01690">
    <property type="entry name" value="DapE"/>
    <property type="match status" value="1"/>
</dbReference>
<gene>
    <name evidence="15 17" type="primary">dapE</name>
    <name evidence="17" type="ORF">GCM10011332_03870</name>
</gene>
<feature type="binding site" evidence="15">
    <location>
        <position position="104"/>
    </location>
    <ligand>
        <name>Zn(2+)</name>
        <dbReference type="ChEBI" id="CHEBI:29105"/>
        <label>1</label>
    </ligand>
</feature>
<dbReference type="EMBL" id="BMHV01000002">
    <property type="protein sequence ID" value="GGF53743.1"/>
    <property type="molecule type" value="Genomic_DNA"/>
</dbReference>
<dbReference type="InterPro" id="IPR001261">
    <property type="entry name" value="ArgE/DapE_CS"/>
</dbReference>
<dbReference type="InterPro" id="IPR050072">
    <property type="entry name" value="Peptidase_M20A"/>
</dbReference>
<dbReference type="CDD" id="cd03891">
    <property type="entry name" value="M20_DapE_proteobac"/>
    <property type="match status" value="1"/>
</dbReference>
<evidence type="ECO:0000256" key="11">
    <source>
        <dbReference type="ARBA" id="ARBA00023154"/>
    </source>
</evidence>
<dbReference type="RefSeq" id="WP_188660706.1">
    <property type="nucleotide sequence ID" value="NZ_BMHV01000002.1"/>
</dbReference>
<comment type="caution">
    <text evidence="17">The sequence shown here is derived from an EMBL/GenBank/DDBJ whole genome shotgun (WGS) entry which is preliminary data.</text>
</comment>
<dbReference type="PANTHER" id="PTHR43808:SF31">
    <property type="entry name" value="N-ACETYL-L-CITRULLINE DEACETYLASE"/>
    <property type="match status" value="1"/>
</dbReference>
<evidence type="ECO:0000256" key="5">
    <source>
        <dbReference type="ARBA" id="ARBA00022391"/>
    </source>
</evidence>
<keyword evidence="9 15" id="KW-0862">Zinc</keyword>
<reference evidence="17" key="1">
    <citation type="journal article" date="2014" name="Int. J. Syst. Evol. Microbiol.">
        <title>Complete genome sequence of Corynebacterium casei LMG S-19264T (=DSM 44701T), isolated from a smear-ripened cheese.</title>
        <authorList>
            <consortium name="US DOE Joint Genome Institute (JGI-PGF)"/>
            <person name="Walter F."/>
            <person name="Albersmeier A."/>
            <person name="Kalinowski J."/>
            <person name="Ruckert C."/>
        </authorList>
    </citation>
    <scope>NUCLEOTIDE SEQUENCE</scope>
    <source>
        <strain evidence="17">CGMCC 1.15254</strain>
    </source>
</reference>
<keyword evidence="10 15" id="KW-0220">Diaminopimelate biosynthesis</keyword>
<dbReference type="EC" id="3.5.1.18" evidence="4 15"/>
<accession>A0A917BR08</accession>
<evidence type="ECO:0000256" key="6">
    <source>
        <dbReference type="ARBA" id="ARBA00022605"/>
    </source>
</evidence>
<evidence type="ECO:0000256" key="9">
    <source>
        <dbReference type="ARBA" id="ARBA00022833"/>
    </source>
</evidence>
<feature type="binding site" evidence="15">
    <location>
        <position position="104"/>
    </location>
    <ligand>
        <name>Zn(2+)</name>
        <dbReference type="ChEBI" id="CHEBI:29105"/>
        <label>2</label>
    </ligand>
</feature>
<dbReference type="InterPro" id="IPR002933">
    <property type="entry name" value="Peptidase_M20"/>
</dbReference>
<evidence type="ECO:0000313" key="18">
    <source>
        <dbReference type="Proteomes" id="UP000632498"/>
    </source>
</evidence>
<reference evidence="17" key="2">
    <citation type="submission" date="2020-09" db="EMBL/GenBank/DDBJ databases">
        <authorList>
            <person name="Sun Q."/>
            <person name="Zhou Y."/>
        </authorList>
    </citation>
    <scope>NUCLEOTIDE SEQUENCE</scope>
    <source>
        <strain evidence="17">CGMCC 1.15254</strain>
    </source>
</reference>
<dbReference type="InterPro" id="IPR005941">
    <property type="entry name" value="DapE_proteobac"/>
</dbReference>
<dbReference type="GO" id="GO:0008777">
    <property type="term" value="F:acetylornithine deacetylase activity"/>
    <property type="evidence" value="ECO:0007669"/>
    <property type="project" value="TreeGrafter"/>
</dbReference>
<feature type="binding site" evidence="15">
    <location>
        <position position="353"/>
    </location>
    <ligand>
        <name>Zn(2+)</name>
        <dbReference type="ChEBI" id="CHEBI:29105"/>
        <label>2</label>
    </ligand>
</feature>
<feature type="active site" evidence="15">
    <location>
        <position position="73"/>
    </location>
</feature>
<dbReference type="Pfam" id="PF01546">
    <property type="entry name" value="Peptidase_M20"/>
    <property type="match status" value="1"/>
</dbReference>
<evidence type="ECO:0000256" key="12">
    <source>
        <dbReference type="ARBA" id="ARBA00023285"/>
    </source>
</evidence>
<dbReference type="PROSITE" id="PS00759">
    <property type="entry name" value="ARGE_DAPE_CPG2_2"/>
    <property type="match status" value="1"/>
</dbReference>
<keyword evidence="11 15" id="KW-0457">Lysine biosynthesis</keyword>
<feature type="active site" description="Proton acceptor" evidence="15">
    <location>
        <position position="139"/>
    </location>
</feature>
<name>A0A917BR08_9PROT</name>
<dbReference type="Pfam" id="PF07687">
    <property type="entry name" value="M20_dimer"/>
    <property type="match status" value="1"/>
</dbReference>
<comment type="function">
    <text evidence="15">Catalyzes the hydrolysis of N-succinyl-L,L-diaminopimelic acid (SDAP), forming succinate and LL-2,6-diaminopimelate (DAP), an intermediate involved in the bacterial biosynthesis of lysine and meso-diaminopimelic acid, an essential component of bacterial cell walls.</text>
</comment>
<dbReference type="GO" id="GO:0050897">
    <property type="term" value="F:cobalt ion binding"/>
    <property type="evidence" value="ECO:0007669"/>
    <property type="project" value="UniProtKB-UniRule"/>
</dbReference>
<dbReference type="InterPro" id="IPR036264">
    <property type="entry name" value="Bact_exopeptidase_dim_dom"/>
</dbReference>
<sequence length="383" mass="42167">MIETVAFAQDLIRCPSVTPKDEGVFDLLQTTLEGMGFTCHRLPFQEDGTERVENLYARFGTQAPNFCFAGHLDVVPVGDEKGWTFAPFGAEIHNGRLYGRGAADMKGAVAAFVEAAQNFIQEQGDNFKGSISFLITGDEEGPAINGTKKVLEWMEEQGEVMDHCLVGEPTNPQCMGEMMKVGRRGSINSVLTVHGTQGHVAYPHRADNPLPRLVKMLEALIADPLDNGNEFFDPSSLSLTTIDCGNEVENVIPGEVTAKFNIRYNNIHTGASLEKWIRETLDKVDTNYSLKTRISGESFMSDQDILTDLIEKATQKVTGVQPERSTSGGTSDARFITHSCTVAEFGLVGQTMHKVDENVLVEDLQSLTKIYQTILTDYFNEAI</sequence>
<feature type="binding site" evidence="15">
    <location>
        <position position="140"/>
    </location>
    <ligand>
        <name>Zn(2+)</name>
        <dbReference type="ChEBI" id="CHEBI:29105"/>
        <label>2</label>
    </ligand>
</feature>
<evidence type="ECO:0000256" key="1">
    <source>
        <dbReference type="ARBA" id="ARBA00005130"/>
    </source>
</evidence>
<dbReference type="GO" id="GO:0008270">
    <property type="term" value="F:zinc ion binding"/>
    <property type="evidence" value="ECO:0007669"/>
    <property type="project" value="UniProtKB-UniRule"/>
</dbReference>
<dbReference type="NCBIfam" id="TIGR01246">
    <property type="entry name" value="dapE_proteo"/>
    <property type="match status" value="1"/>
</dbReference>
<comment type="similarity">
    <text evidence="2 15">Belongs to the peptidase M20A family. DapE subfamily.</text>
</comment>
<dbReference type="GO" id="GO:0006526">
    <property type="term" value="P:L-arginine biosynthetic process"/>
    <property type="evidence" value="ECO:0007669"/>
    <property type="project" value="TreeGrafter"/>
</dbReference>
<evidence type="ECO:0000256" key="7">
    <source>
        <dbReference type="ARBA" id="ARBA00022723"/>
    </source>
</evidence>
<feature type="domain" description="Peptidase M20 dimerisation" evidence="16">
    <location>
        <begin position="181"/>
        <end position="285"/>
    </location>
</feature>
<dbReference type="NCBIfam" id="NF009557">
    <property type="entry name" value="PRK13009.1"/>
    <property type="match status" value="1"/>
</dbReference>
<evidence type="ECO:0000256" key="4">
    <source>
        <dbReference type="ARBA" id="ARBA00011921"/>
    </source>
</evidence>
<keyword evidence="18" id="KW-1185">Reference proteome</keyword>
<evidence type="ECO:0000256" key="15">
    <source>
        <dbReference type="HAMAP-Rule" id="MF_01690"/>
    </source>
</evidence>
<evidence type="ECO:0000259" key="16">
    <source>
        <dbReference type="Pfam" id="PF07687"/>
    </source>
</evidence>
<feature type="binding site" evidence="15">
    <location>
        <position position="168"/>
    </location>
    <ligand>
        <name>Zn(2+)</name>
        <dbReference type="ChEBI" id="CHEBI:29105"/>
        <label>1</label>
    </ligand>
</feature>